<reference evidence="2" key="1">
    <citation type="submission" date="2022-12" db="EMBL/GenBank/DDBJ databases">
        <title>Peptostreptococcus.</title>
        <authorList>
            <person name="Lee S.H."/>
        </authorList>
    </citation>
    <scope>NUCLEOTIDE SEQUENCE</scope>
    <source>
        <strain evidence="2">CBA3647</strain>
    </source>
</reference>
<gene>
    <name evidence="2" type="ORF">O0R46_05980</name>
</gene>
<dbReference type="CDD" id="cd03811">
    <property type="entry name" value="GT4_GT28_WabH-like"/>
    <property type="match status" value="1"/>
</dbReference>
<dbReference type="Pfam" id="PF00534">
    <property type="entry name" value="Glycos_transf_1"/>
    <property type="match status" value="1"/>
</dbReference>
<organism evidence="2 3">
    <name type="scientific">Peptostreptococcus equinus</name>
    <dbReference type="NCBI Taxonomy" id="3003601"/>
    <lineage>
        <taxon>Bacteria</taxon>
        <taxon>Bacillati</taxon>
        <taxon>Bacillota</taxon>
        <taxon>Clostridia</taxon>
        <taxon>Peptostreptococcales</taxon>
        <taxon>Peptostreptococcaceae</taxon>
        <taxon>Peptostreptococcus</taxon>
    </lineage>
</organism>
<accession>A0ABY7JLC7</accession>
<keyword evidence="3" id="KW-1185">Reference proteome</keyword>
<evidence type="ECO:0000313" key="3">
    <source>
        <dbReference type="Proteomes" id="UP001164187"/>
    </source>
</evidence>
<dbReference type="Proteomes" id="UP001164187">
    <property type="component" value="Chromosome"/>
</dbReference>
<evidence type="ECO:0000313" key="2">
    <source>
        <dbReference type="EMBL" id="WAW14155.1"/>
    </source>
</evidence>
<dbReference type="SUPFAM" id="SSF53756">
    <property type="entry name" value="UDP-Glycosyltransferase/glycogen phosphorylase"/>
    <property type="match status" value="1"/>
</dbReference>
<dbReference type="Gene3D" id="3.40.50.2000">
    <property type="entry name" value="Glycogen Phosphorylase B"/>
    <property type="match status" value="2"/>
</dbReference>
<dbReference type="PANTHER" id="PTHR12526">
    <property type="entry name" value="GLYCOSYLTRANSFERASE"/>
    <property type="match status" value="1"/>
</dbReference>
<protein>
    <submittedName>
        <fullName evidence="2">Glycosyltransferase</fullName>
    </submittedName>
</protein>
<dbReference type="PANTHER" id="PTHR12526:SF630">
    <property type="entry name" value="GLYCOSYLTRANSFERASE"/>
    <property type="match status" value="1"/>
</dbReference>
<proteinExistence type="predicted"/>
<evidence type="ECO:0000259" key="1">
    <source>
        <dbReference type="Pfam" id="PF00534"/>
    </source>
</evidence>
<feature type="domain" description="Glycosyl transferase family 1" evidence="1">
    <location>
        <begin position="184"/>
        <end position="307"/>
    </location>
</feature>
<dbReference type="EMBL" id="CP114052">
    <property type="protein sequence ID" value="WAW14155.1"/>
    <property type="molecule type" value="Genomic_DNA"/>
</dbReference>
<dbReference type="RefSeq" id="WP_269310817.1">
    <property type="nucleotide sequence ID" value="NZ_CP114052.1"/>
</dbReference>
<name>A0ABY7JLC7_9FIRM</name>
<dbReference type="InterPro" id="IPR001296">
    <property type="entry name" value="Glyco_trans_1"/>
</dbReference>
<sequence>MKNIAIIITKLNGGGAERCASNLSIELSKYYNVFIMPFDNNNITYPYEGELLDINILPANGSFAKLFNIAKRVRKISYYKKKYKIDCTISLLDGPNIVNVLSKSNDKTIISIRNYISKEPMSKMRRFFIEYCNKHADYIIALSNMVKKDLIENYKAPVTNIDTIYNHCDAHLLSNEAKSAINPLEKNNKFKFVTMGRLSNQKGQWHLLRSFKKVANNCSDAELIILGEGELENELKALAKNLDIENKVKFLGFLKNPHNVVKSCQVFVFPSLYEGLGNVLLESLAMEMPIISSDCIAGPKEVLGPNLDLNEVIKNKKLAQYGILVPVCDGEHFNSEDDLTHEENELADSMILMYNDEELRNKYINKSRIRILDFDKDKIISEWKEKIDFMIN</sequence>